<dbReference type="KEGG" id="bma:BMA1561"/>
<dbReference type="Proteomes" id="UP000006693">
    <property type="component" value="Chromosome 1"/>
</dbReference>
<feature type="compositionally biased region" description="Basic residues" evidence="1">
    <location>
        <begin position="45"/>
        <end position="59"/>
    </location>
</feature>
<name>A0A0H2WEA1_BURMA</name>
<proteinExistence type="predicted"/>
<feature type="region of interest" description="Disordered" evidence="1">
    <location>
        <begin position="44"/>
        <end position="118"/>
    </location>
</feature>
<evidence type="ECO:0000313" key="2">
    <source>
        <dbReference type="EMBL" id="AAU47761.1"/>
    </source>
</evidence>
<dbReference type="AlphaFoldDB" id="A0A0H2WEA1"/>
<accession>A0A0H2WEA1</accession>
<evidence type="ECO:0000313" key="3">
    <source>
        <dbReference type="Proteomes" id="UP000006693"/>
    </source>
</evidence>
<dbReference type="EMBL" id="CP000010">
    <property type="protein sequence ID" value="AAU47761.1"/>
    <property type="molecule type" value="Genomic_DNA"/>
</dbReference>
<dbReference type="HOGENOM" id="CLU_2068681_0_0_4"/>
<gene>
    <name evidence="2" type="ordered locus">BMA1561</name>
</gene>
<reference evidence="2 3" key="1">
    <citation type="journal article" date="2004" name="Proc. Natl. Acad. Sci. U.S.A.">
        <title>Structural flexibility in the Burkholderia mallei genome.</title>
        <authorList>
            <person name="Nierman W.C."/>
            <person name="DeShazer D."/>
            <person name="Kim H.S."/>
            <person name="Tettelin H."/>
            <person name="Nelson K.E."/>
            <person name="Feldblyum T."/>
            <person name="Ulrich R.L."/>
            <person name="Ronning C.M."/>
            <person name="Brinkac L.M."/>
            <person name="Daugherty S.C."/>
            <person name="Davidsen T.D."/>
            <person name="Deboy R.T."/>
            <person name="Dimitrov G."/>
            <person name="Dodson R.J."/>
            <person name="Durkin A.S."/>
            <person name="Gwinn M.L."/>
            <person name="Haft D.H."/>
            <person name="Khouri H."/>
            <person name="Kolonay J.F."/>
            <person name="Madupu R."/>
            <person name="Mohammoud Y."/>
            <person name="Nelson W.C."/>
            <person name="Radune D."/>
            <person name="Romero C.M."/>
            <person name="Sarria S."/>
            <person name="Selengut J."/>
            <person name="Shamblin C."/>
            <person name="Sullivan S.A."/>
            <person name="White O."/>
            <person name="Yu Y."/>
            <person name="Zafar N."/>
            <person name="Zhou L."/>
            <person name="Fraser C.M."/>
        </authorList>
    </citation>
    <scope>NUCLEOTIDE SEQUENCE [LARGE SCALE GENOMIC DNA]</scope>
    <source>
        <strain evidence="2 3">ATCC 23344</strain>
    </source>
</reference>
<protein>
    <submittedName>
        <fullName evidence="2">Uncharacterized protein</fullName>
    </submittedName>
</protein>
<organism evidence="2 3">
    <name type="scientific">Burkholderia mallei (strain ATCC 23344)</name>
    <dbReference type="NCBI Taxonomy" id="243160"/>
    <lineage>
        <taxon>Bacteria</taxon>
        <taxon>Pseudomonadati</taxon>
        <taxon>Pseudomonadota</taxon>
        <taxon>Betaproteobacteria</taxon>
        <taxon>Burkholderiales</taxon>
        <taxon>Burkholderiaceae</taxon>
        <taxon>Burkholderia</taxon>
        <taxon>pseudomallei group</taxon>
    </lineage>
</organism>
<feature type="compositionally biased region" description="Basic and acidic residues" evidence="1">
    <location>
        <begin position="83"/>
        <end position="102"/>
    </location>
</feature>
<evidence type="ECO:0000256" key="1">
    <source>
        <dbReference type="SAM" id="MobiDB-lite"/>
    </source>
</evidence>
<sequence>MPERARAAACACVAAPHHPDRRARRLERRAFRFGGHRAAHDAFRNVRRAARSDRGRRRAGCPACPVSSPRRLRGSARGAGRPARRDESRGPRWPRRMPDRPRFPRSSGHSADAEKGSN</sequence>
<keyword evidence="3" id="KW-1185">Reference proteome</keyword>